<dbReference type="AlphaFoldDB" id="A0A2H3CL36"/>
<sequence>MSLQLIQPVYVNQELSLPPLNAEAYVILAEGWKAIPVMDINILNTLAKLITGEDIVKKLFKGPSYIATHLHHVKAISTETNEDNPLMTDFLTIKEKMALVGFIPGSKYKCSSTLLPIDYLLNKYLDGFIGEWNKDAEAVMEDCWSLIEKDKAWLLTKEEWSIYLIKFLAKGKKTMYHYSKNNEAYGINLFTMAYLSSWEVIPLHNITIPEEYYLYSAM</sequence>
<organism evidence="1 2">
    <name type="scientific">Armillaria gallica</name>
    <name type="common">Bulbous honey fungus</name>
    <name type="synonym">Armillaria bulbosa</name>
    <dbReference type="NCBI Taxonomy" id="47427"/>
    <lineage>
        <taxon>Eukaryota</taxon>
        <taxon>Fungi</taxon>
        <taxon>Dikarya</taxon>
        <taxon>Basidiomycota</taxon>
        <taxon>Agaricomycotina</taxon>
        <taxon>Agaricomycetes</taxon>
        <taxon>Agaricomycetidae</taxon>
        <taxon>Agaricales</taxon>
        <taxon>Marasmiineae</taxon>
        <taxon>Physalacriaceae</taxon>
        <taxon>Armillaria</taxon>
    </lineage>
</organism>
<name>A0A2H3CL36_ARMGA</name>
<evidence type="ECO:0000313" key="1">
    <source>
        <dbReference type="EMBL" id="PBK83809.1"/>
    </source>
</evidence>
<keyword evidence="2" id="KW-1185">Reference proteome</keyword>
<proteinExistence type="predicted"/>
<evidence type="ECO:0000313" key="2">
    <source>
        <dbReference type="Proteomes" id="UP000217790"/>
    </source>
</evidence>
<dbReference type="Proteomes" id="UP000217790">
    <property type="component" value="Unassembled WGS sequence"/>
</dbReference>
<dbReference type="EMBL" id="KZ293703">
    <property type="protein sequence ID" value="PBK83809.1"/>
    <property type="molecule type" value="Genomic_DNA"/>
</dbReference>
<protein>
    <submittedName>
        <fullName evidence="1">Uncharacterized protein</fullName>
    </submittedName>
</protein>
<dbReference type="InParanoid" id="A0A2H3CL36"/>
<reference evidence="2" key="1">
    <citation type="journal article" date="2017" name="Nat. Ecol. Evol.">
        <title>Genome expansion and lineage-specific genetic innovations in the forest pathogenic fungi Armillaria.</title>
        <authorList>
            <person name="Sipos G."/>
            <person name="Prasanna A.N."/>
            <person name="Walter M.C."/>
            <person name="O'Connor E."/>
            <person name="Balint B."/>
            <person name="Krizsan K."/>
            <person name="Kiss B."/>
            <person name="Hess J."/>
            <person name="Varga T."/>
            <person name="Slot J."/>
            <person name="Riley R."/>
            <person name="Boka B."/>
            <person name="Rigling D."/>
            <person name="Barry K."/>
            <person name="Lee J."/>
            <person name="Mihaltcheva S."/>
            <person name="LaButti K."/>
            <person name="Lipzen A."/>
            <person name="Waldron R."/>
            <person name="Moloney N.M."/>
            <person name="Sperisen C."/>
            <person name="Kredics L."/>
            <person name="Vagvoelgyi C."/>
            <person name="Patrignani A."/>
            <person name="Fitzpatrick D."/>
            <person name="Nagy I."/>
            <person name="Doyle S."/>
            <person name="Anderson J.B."/>
            <person name="Grigoriev I.V."/>
            <person name="Gueldener U."/>
            <person name="Muensterkoetter M."/>
            <person name="Nagy L.G."/>
        </authorList>
    </citation>
    <scope>NUCLEOTIDE SEQUENCE [LARGE SCALE GENOMIC DNA]</scope>
    <source>
        <strain evidence="2">Ar21-2</strain>
    </source>
</reference>
<gene>
    <name evidence="1" type="ORF">ARMGADRAFT_1089035</name>
</gene>
<accession>A0A2H3CL36</accession>